<dbReference type="Proteomes" id="UP000196594">
    <property type="component" value="Unassembled WGS sequence"/>
</dbReference>
<comment type="caution">
    <text evidence="2">The sequence shown here is derived from an EMBL/GenBank/DDBJ whole genome shotgun (WGS) entry which is preliminary data.</text>
</comment>
<dbReference type="RefSeq" id="WP_087618504.1">
    <property type="nucleotide sequence ID" value="NZ_JAFBEY010000013.1"/>
</dbReference>
<dbReference type="Pfam" id="PF08349">
    <property type="entry name" value="DUF1722"/>
    <property type="match status" value="1"/>
</dbReference>
<sequence>MDQKKTEILWREEKYNVMFHSQNYYNKIRQTMKNKAAYEEVSALIEQALNLTPTEGSMRNACQHMWGYFKKVATEEEKKQYEQLIQTTNFSDLLTFLRRLAEKYEITYLLQSRILEH</sequence>
<name>A0ABX3ZCN1_9BACL</name>
<proteinExistence type="predicted"/>
<protein>
    <submittedName>
        <fullName evidence="2">Type II DNA modification enzyme</fullName>
    </submittedName>
</protein>
<evidence type="ECO:0000313" key="2">
    <source>
        <dbReference type="EMBL" id="OUZ37474.1"/>
    </source>
</evidence>
<reference evidence="2 3" key="1">
    <citation type="journal article" date="2017" name="Int. J. Syst. Evol. Microbiol.">
        <title>Solibacillus kalamii sp. nov., isolated from a high-efficiency particulate arrestance filter system used in the International Space Station.</title>
        <authorList>
            <person name="Checinska Sielaff A."/>
            <person name="Kumar R.M."/>
            <person name="Pal D."/>
            <person name="Mayilraj S."/>
            <person name="Venkateswaran K."/>
        </authorList>
    </citation>
    <scope>NUCLEOTIDE SEQUENCE [LARGE SCALE GENOMIC DNA]</scope>
    <source>
        <strain evidence="2 3">ISSFR-015</strain>
    </source>
</reference>
<keyword evidence="3" id="KW-1185">Reference proteome</keyword>
<evidence type="ECO:0000313" key="3">
    <source>
        <dbReference type="Proteomes" id="UP000196594"/>
    </source>
</evidence>
<evidence type="ECO:0000259" key="1">
    <source>
        <dbReference type="Pfam" id="PF08349"/>
    </source>
</evidence>
<dbReference type="InterPro" id="IPR013560">
    <property type="entry name" value="DUF1722"/>
</dbReference>
<feature type="domain" description="DUF1722" evidence="1">
    <location>
        <begin position="14"/>
        <end position="116"/>
    </location>
</feature>
<organism evidence="2 3">
    <name type="scientific">Solibacillus kalamii</name>
    <dbReference type="NCBI Taxonomy" id="1748298"/>
    <lineage>
        <taxon>Bacteria</taxon>
        <taxon>Bacillati</taxon>
        <taxon>Bacillota</taxon>
        <taxon>Bacilli</taxon>
        <taxon>Bacillales</taxon>
        <taxon>Caryophanaceae</taxon>
        <taxon>Solibacillus</taxon>
    </lineage>
</organism>
<dbReference type="EMBL" id="NHNT01000016">
    <property type="protein sequence ID" value="OUZ37474.1"/>
    <property type="molecule type" value="Genomic_DNA"/>
</dbReference>
<gene>
    <name evidence="2" type="ORF">CBM15_17725</name>
</gene>
<accession>A0ABX3ZCN1</accession>